<dbReference type="InterPro" id="IPR017853">
    <property type="entry name" value="GH"/>
</dbReference>
<evidence type="ECO:0000256" key="5">
    <source>
        <dbReference type="ARBA" id="ARBA00023295"/>
    </source>
</evidence>
<evidence type="ECO:0000259" key="8">
    <source>
        <dbReference type="Pfam" id="PF02838"/>
    </source>
</evidence>
<dbReference type="InterPro" id="IPR015883">
    <property type="entry name" value="Glyco_hydro_20_cat"/>
</dbReference>
<reference evidence="9" key="2">
    <citation type="submission" date="2020-09" db="EMBL/GenBank/DDBJ databases">
        <authorList>
            <person name="Sun Q."/>
            <person name="Kim S."/>
        </authorList>
    </citation>
    <scope>NUCLEOTIDE SEQUENCE</scope>
    <source>
        <strain evidence="9">KCTC 12113</strain>
    </source>
</reference>
<dbReference type="PANTHER" id="PTHR22600:SF57">
    <property type="entry name" value="BETA-N-ACETYLHEXOSAMINIDASE"/>
    <property type="match status" value="1"/>
</dbReference>
<comment type="catalytic activity">
    <reaction evidence="1">
        <text>Hydrolysis of terminal non-reducing N-acetyl-D-hexosamine residues in N-acetyl-beta-D-hexosaminides.</text>
        <dbReference type="EC" id="3.2.1.52"/>
    </reaction>
</comment>
<gene>
    <name evidence="9" type="ORF">GCM10007383_27680</name>
</gene>
<evidence type="ECO:0000313" key="10">
    <source>
        <dbReference type="Proteomes" id="UP000634668"/>
    </source>
</evidence>
<dbReference type="GO" id="GO:0030203">
    <property type="term" value="P:glycosaminoglycan metabolic process"/>
    <property type="evidence" value="ECO:0007669"/>
    <property type="project" value="TreeGrafter"/>
</dbReference>
<dbReference type="CDD" id="cd06563">
    <property type="entry name" value="GH20_chitobiase-like"/>
    <property type="match status" value="1"/>
</dbReference>
<dbReference type="EC" id="3.2.1.52" evidence="3"/>
<evidence type="ECO:0000256" key="4">
    <source>
        <dbReference type="ARBA" id="ARBA00022801"/>
    </source>
</evidence>
<evidence type="ECO:0000313" key="9">
    <source>
        <dbReference type="EMBL" id="GGW41379.1"/>
    </source>
</evidence>
<evidence type="ECO:0000259" key="7">
    <source>
        <dbReference type="Pfam" id="PF00728"/>
    </source>
</evidence>
<reference evidence="9" key="1">
    <citation type="journal article" date="2014" name="Int. J. Syst. Evol. Microbiol.">
        <title>Complete genome sequence of Corynebacterium casei LMG S-19264T (=DSM 44701T), isolated from a smear-ripened cheese.</title>
        <authorList>
            <consortium name="US DOE Joint Genome Institute (JGI-PGF)"/>
            <person name="Walter F."/>
            <person name="Albersmeier A."/>
            <person name="Kalinowski J."/>
            <person name="Ruckert C."/>
        </authorList>
    </citation>
    <scope>NUCLEOTIDE SEQUENCE</scope>
    <source>
        <strain evidence="9">KCTC 12113</strain>
    </source>
</reference>
<keyword evidence="5" id="KW-0326">Glycosidase</keyword>
<dbReference type="PANTHER" id="PTHR22600">
    <property type="entry name" value="BETA-HEXOSAMINIDASE"/>
    <property type="match status" value="1"/>
</dbReference>
<dbReference type="InterPro" id="IPR025705">
    <property type="entry name" value="Beta_hexosaminidase_sua/sub"/>
</dbReference>
<feature type="domain" description="Beta-hexosaminidase bacterial type N-terminal" evidence="8">
    <location>
        <begin position="27"/>
        <end position="149"/>
    </location>
</feature>
<feature type="domain" description="Glycoside hydrolase family 20 catalytic" evidence="7">
    <location>
        <begin position="153"/>
        <end position="504"/>
    </location>
</feature>
<dbReference type="GO" id="GO:0004563">
    <property type="term" value="F:beta-N-acetylhexosaminidase activity"/>
    <property type="evidence" value="ECO:0007669"/>
    <property type="project" value="UniProtKB-EC"/>
</dbReference>
<evidence type="ECO:0000256" key="1">
    <source>
        <dbReference type="ARBA" id="ARBA00001231"/>
    </source>
</evidence>
<evidence type="ECO:0000256" key="2">
    <source>
        <dbReference type="ARBA" id="ARBA00006285"/>
    </source>
</evidence>
<accession>A0A918J0A1</accession>
<dbReference type="SUPFAM" id="SSF51445">
    <property type="entry name" value="(Trans)glycosidases"/>
    <property type="match status" value="1"/>
</dbReference>
<dbReference type="Gene3D" id="3.20.20.80">
    <property type="entry name" value="Glycosidases"/>
    <property type="match status" value="1"/>
</dbReference>
<sequence length="540" mass="61988">MNKRSIAFSLSLLFLVPILLIAQPSNISVIPQPNVVELKNGVYSFGEELQVSGDNTTLNHLLRYTSNMLEADFNWKSVISTDKRKSDLKLQLSKKANPTDGAYSLTVDKKGILISSANEQGLFYGLQTLRQLLVQKEGKRELEYINIIDVPRFGWRAFMLDEGRYFQGKEQVKKLLNEMARLKMNVFHWHLVDDQGWRIEIKKYPLLTQVGSKRLSTQVGPRKWNSPIQSGVPHEGFYTQEDIKEILTYAKERYITVVPEIEMPGHSSAAIAAYPWLGSSGKQIEVPINFGVSKDIFNVVDPKVFSFLTDVLDEVMALFPSEVIHIGGDEAKYDHWENSEQIRKYMKENNLKTFADLQVDFTNRISNYIESKGRKMMGWNEILGTNVHEYQAEKDSEAETELSKSAVIHFWRGDIKLMTEAAKEGYNIVNSLHTETYLDYSYGDIPLNRAYNFNPIPNDLDAKYHNRIIGTGSQMWGEWIPTSGYMDFMTFPRIAAYAEAGWTHPQQKDFDRFLNALPNLLEIWKNNGIYYAPLEEAMPK</sequence>
<name>A0A918J0A1_9FLAO</name>
<dbReference type="PRINTS" id="PR00738">
    <property type="entry name" value="GLHYDRLASE20"/>
</dbReference>
<dbReference type="EMBL" id="BMWP01000020">
    <property type="protein sequence ID" value="GGW41379.1"/>
    <property type="molecule type" value="Genomic_DNA"/>
</dbReference>
<dbReference type="GO" id="GO:0005975">
    <property type="term" value="P:carbohydrate metabolic process"/>
    <property type="evidence" value="ECO:0007669"/>
    <property type="project" value="InterPro"/>
</dbReference>
<dbReference type="Pfam" id="PF00728">
    <property type="entry name" value="Glyco_hydro_20"/>
    <property type="match status" value="1"/>
</dbReference>
<dbReference type="RefSeq" id="WP_026814164.1">
    <property type="nucleotide sequence ID" value="NZ_BMWP01000020.1"/>
</dbReference>
<evidence type="ECO:0000256" key="6">
    <source>
        <dbReference type="PIRSR" id="PIRSR625705-1"/>
    </source>
</evidence>
<dbReference type="Gene3D" id="3.30.379.10">
    <property type="entry name" value="Chitobiase/beta-hexosaminidase domain 2-like"/>
    <property type="match status" value="1"/>
</dbReference>
<keyword evidence="10" id="KW-1185">Reference proteome</keyword>
<organism evidence="9 10">
    <name type="scientific">Arenibacter certesii</name>
    <dbReference type="NCBI Taxonomy" id="228955"/>
    <lineage>
        <taxon>Bacteria</taxon>
        <taxon>Pseudomonadati</taxon>
        <taxon>Bacteroidota</taxon>
        <taxon>Flavobacteriia</taxon>
        <taxon>Flavobacteriales</taxon>
        <taxon>Flavobacteriaceae</taxon>
        <taxon>Arenibacter</taxon>
    </lineage>
</organism>
<dbReference type="AlphaFoldDB" id="A0A918J0A1"/>
<proteinExistence type="inferred from homology"/>
<evidence type="ECO:0000256" key="3">
    <source>
        <dbReference type="ARBA" id="ARBA00012663"/>
    </source>
</evidence>
<protein>
    <recommendedName>
        <fullName evidence="3">beta-N-acetylhexosaminidase</fullName>
        <ecNumber evidence="3">3.2.1.52</ecNumber>
    </recommendedName>
</protein>
<comment type="caution">
    <text evidence="9">The sequence shown here is derived from an EMBL/GenBank/DDBJ whole genome shotgun (WGS) entry which is preliminary data.</text>
</comment>
<dbReference type="SUPFAM" id="SSF55545">
    <property type="entry name" value="beta-N-acetylhexosaminidase-like domain"/>
    <property type="match status" value="1"/>
</dbReference>
<dbReference type="Pfam" id="PF02838">
    <property type="entry name" value="Glyco_hydro_20b"/>
    <property type="match status" value="1"/>
</dbReference>
<feature type="active site" description="Proton donor" evidence="6">
    <location>
        <position position="330"/>
    </location>
</feature>
<dbReference type="Proteomes" id="UP000634668">
    <property type="component" value="Unassembled WGS sequence"/>
</dbReference>
<comment type="similarity">
    <text evidence="2">Belongs to the glycosyl hydrolase 20 family.</text>
</comment>
<dbReference type="InterPro" id="IPR029018">
    <property type="entry name" value="Hex-like_dom2"/>
</dbReference>
<dbReference type="PIRSF" id="PIRSF001093">
    <property type="entry name" value="B-hxosamndse_ab_euk"/>
    <property type="match status" value="1"/>
</dbReference>
<dbReference type="InterPro" id="IPR015882">
    <property type="entry name" value="HEX_bac_N"/>
</dbReference>
<keyword evidence="4" id="KW-0378">Hydrolase</keyword>
<dbReference type="GO" id="GO:0016020">
    <property type="term" value="C:membrane"/>
    <property type="evidence" value="ECO:0007669"/>
    <property type="project" value="TreeGrafter"/>
</dbReference>